<protein>
    <submittedName>
        <fullName evidence="1">Uncharacterized protein</fullName>
    </submittedName>
</protein>
<proteinExistence type="predicted"/>
<dbReference type="AlphaFoldDB" id="A0A2N9G337"/>
<dbReference type="EMBL" id="OIVN01001396">
    <property type="protein sequence ID" value="SPC93484.1"/>
    <property type="molecule type" value="Genomic_DNA"/>
</dbReference>
<name>A0A2N9G337_FAGSY</name>
<organism evidence="1">
    <name type="scientific">Fagus sylvatica</name>
    <name type="common">Beechnut</name>
    <dbReference type="NCBI Taxonomy" id="28930"/>
    <lineage>
        <taxon>Eukaryota</taxon>
        <taxon>Viridiplantae</taxon>
        <taxon>Streptophyta</taxon>
        <taxon>Embryophyta</taxon>
        <taxon>Tracheophyta</taxon>
        <taxon>Spermatophyta</taxon>
        <taxon>Magnoliopsida</taxon>
        <taxon>eudicotyledons</taxon>
        <taxon>Gunneridae</taxon>
        <taxon>Pentapetalae</taxon>
        <taxon>rosids</taxon>
        <taxon>fabids</taxon>
        <taxon>Fagales</taxon>
        <taxon>Fagaceae</taxon>
        <taxon>Fagus</taxon>
    </lineage>
</organism>
<reference evidence="1" key="1">
    <citation type="submission" date="2018-02" db="EMBL/GenBank/DDBJ databases">
        <authorList>
            <person name="Cohen D.B."/>
            <person name="Kent A.D."/>
        </authorList>
    </citation>
    <scope>NUCLEOTIDE SEQUENCE</scope>
</reference>
<sequence>MHVSIDLNFHKLATVPPSRPNDSSLMVIKILGLTPLHQTTLLKSEPHKGSSTLTEDHGELVRSRQLGEARGRKLAASVTSREEAVTLIIGKQILLPIPLATTGIWEILRSVPLARVSLTQSRSRRLSGAVVALFL</sequence>
<accession>A0A2N9G337</accession>
<gene>
    <name evidence="1" type="ORF">FSB_LOCUS21366</name>
</gene>
<evidence type="ECO:0000313" key="1">
    <source>
        <dbReference type="EMBL" id="SPC93484.1"/>
    </source>
</evidence>